<dbReference type="SUPFAM" id="SSF161111">
    <property type="entry name" value="Cation efflux protein transmembrane domain-like"/>
    <property type="match status" value="1"/>
</dbReference>
<dbReference type="InterPro" id="IPR027469">
    <property type="entry name" value="Cation_efflux_TMD_sf"/>
</dbReference>
<dbReference type="InterPro" id="IPR002524">
    <property type="entry name" value="Cation_efflux"/>
</dbReference>
<keyword evidence="6 8" id="KW-1133">Transmembrane helix</keyword>
<dbReference type="InterPro" id="IPR050291">
    <property type="entry name" value="CDF_Transporter"/>
</dbReference>
<keyword evidence="5 8" id="KW-0812">Transmembrane</keyword>
<dbReference type="Pfam" id="PF16916">
    <property type="entry name" value="ZT_dimer"/>
    <property type="match status" value="1"/>
</dbReference>
<dbReference type="Gene3D" id="3.30.70.1350">
    <property type="entry name" value="Cation efflux protein, cytoplasmic domain"/>
    <property type="match status" value="1"/>
</dbReference>
<accession>A0ABU3V960</accession>
<evidence type="ECO:0000256" key="7">
    <source>
        <dbReference type="ARBA" id="ARBA00023136"/>
    </source>
</evidence>
<keyword evidence="3" id="KW-0813">Transport</keyword>
<dbReference type="EMBL" id="JASMWN010000001">
    <property type="protein sequence ID" value="MDU9002707.1"/>
    <property type="molecule type" value="Genomic_DNA"/>
</dbReference>
<protein>
    <submittedName>
        <fullName evidence="11">Cation diffusion facilitator family transporter</fullName>
    </submittedName>
</protein>
<evidence type="ECO:0000256" key="8">
    <source>
        <dbReference type="SAM" id="Phobius"/>
    </source>
</evidence>
<evidence type="ECO:0000256" key="2">
    <source>
        <dbReference type="ARBA" id="ARBA00008114"/>
    </source>
</evidence>
<feature type="transmembrane region" description="Helical" evidence="8">
    <location>
        <begin position="156"/>
        <end position="178"/>
    </location>
</feature>
<organism evidence="11 12">
    <name type="scientific">Sedimentitalea todarodis</name>
    <dbReference type="NCBI Taxonomy" id="1631240"/>
    <lineage>
        <taxon>Bacteria</taxon>
        <taxon>Pseudomonadati</taxon>
        <taxon>Pseudomonadota</taxon>
        <taxon>Alphaproteobacteria</taxon>
        <taxon>Rhodobacterales</taxon>
        <taxon>Paracoccaceae</taxon>
        <taxon>Sedimentitalea</taxon>
    </lineage>
</organism>
<dbReference type="InterPro" id="IPR036837">
    <property type="entry name" value="Cation_efflux_CTD_sf"/>
</dbReference>
<dbReference type="PANTHER" id="PTHR43840:SF41">
    <property type="entry name" value="CATION-EFFLUX PUMP FIEF"/>
    <property type="match status" value="1"/>
</dbReference>
<dbReference type="Proteomes" id="UP001255416">
    <property type="component" value="Unassembled WGS sequence"/>
</dbReference>
<evidence type="ECO:0000259" key="10">
    <source>
        <dbReference type="Pfam" id="PF16916"/>
    </source>
</evidence>
<feature type="transmembrane region" description="Helical" evidence="8">
    <location>
        <begin position="84"/>
        <end position="106"/>
    </location>
</feature>
<evidence type="ECO:0000259" key="9">
    <source>
        <dbReference type="Pfam" id="PF01545"/>
    </source>
</evidence>
<comment type="similarity">
    <text evidence="2">Belongs to the cation diffusion facilitator (CDF) transporter (TC 2.A.4) family.</text>
</comment>
<feature type="transmembrane region" description="Helical" evidence="8">
    <location>
        <begin position="184"/>
        <end position="208"/>
    </location>
</feature>
<proteinExistence type="inferred from homology"/>
<evidence type="ECO:0000256" key="1">
    <source>
        <dbReference type="ARBA" id="ARBA00004141"/>
    </source>
</evidence>
<evidence type="ECO:0000256" key="6">
    <source>
        <dbReference type="ARBA" id="ARBA00022989"/>
    </source>
</evidence>
<evidence type="ECO:0000256" key="4">
    <source>
        <dbReference type="ARBA" id="ARBA00022475"/>
    </source>
</evidence>
<dbReference type="PANTHER" id="PTHR43840">
    <property type="entry name" value="MITOCHONDRIAL METAL TRANSPORTER 1-RELATED"/>
    <property type="match status" value="1"/>
</dbReference>
<sequence length="294" mass="31172">MSSQHTRLNLSAGTASVTMALCLVVIKLWAVVQTQSLSVAASTADSALDLLVSALGLAGIVYASRPPDDDHAFGHSSAEDLTALAQALFLLVTAVALAGVSLQRLLSPAPAPLASEGTGITVMVISIVLTGALVLWQRRVARLTGNRVVAADSLHYLSDLLPSLGAILALWLSARYGITDVDTIVGLIASVVLFAGAVKIGTGAWNALMDRRVDPALIAEVETIIRDYPGIMGFHDLRSRTAGSQIFFDFHIELDGTLTLNEAHAIGAGLRRRIMETYPQMDILIHKDPCDADR</sequence>
<keyword evidence="4" id="KW-1003">Cell membrane</keyword>
<name>A0ABU3V960_9RHOB</name>
<gene>
    <name evidence="11" type="ORF">QO231_02430</name>
</gene>
<comment type="subcellular location">
    <subcellularLocation>
        <location evidence="1">Membrane</location>
        <topology evidence="1">Multi-pass membrane protein</topology>
    </subcellularLocation>
</comment>
<feature type="domain" description="Cation efflux protein transmembrane" evidence="9">
    <location>
        <begin position="15"/>
        <end position="201"/>
    </location>
</feature>
<dbReference type="InterPro" id="IPR058533">
    <property type="entry name" value="Cation_efflux_TM"/>
</dbReference>
<dbReference type="NCBIfam" id="TIGR01297">
    <property type="entry name" value="CDF"/>
    <property type="match status" value="1"/>
</dbReference>
<feature type="transmembrane region" description="Helical" evidence="8">
    <location>
        <begin position="118"/>
        <end position="136"/>
    </location>
</feature>
<feature type="domain" description="Cation efflux protein cytoplasmic" evidence="10">
    <location>
        <begin position="214"/>
        <end position="290"/>
    </location>
</feature>
<dbReference type="RefSeq" id="WP_316772894.1">
    <property type="nucleotide sequence ID" value="NZ_JASMWN010000001.1"/>
</dbReference>
<comment type="caution">
    <text evidence="11">The sequence shown here is derived from an EMBL/GenBank/DDBJ whole genome shotgun (WGS) entry which is preliminary data.</text>
</comment>
<evidence type="ECO:0000313" key="12">
    <source>
        <dbReference type="Proteomes" id="UP001255416"/>
    </source>
</evidence>
<dbReference type="SUPFAM" id="SSF160240">
    <property type="entry name" value="Cation efflux protein cytoplasmic domain-like"/>
    <property type="match status" value="1"/>
</dbReference>
<reference evidence="12" key="1">
    <citation type="submission" date="2023-05" db="EMBL/GenBank/DDBJ databases">
        <title>Sedimentitalea sp. nov. JM2-8.</title>
        <authorList>
            <person name="Huang J."/>
        </authorList>
    </citation>
    <scope>NUCLEOTIDE SEQUENCE [LARGE SCALE GENOMIC DNA]</scope>
    <source>
        <strain evidence="12">KHS03</strain>
    </source>
</reference>
<evidence type="ECO:0000256" key="3">
    <source>
        <dbReference type="ARBA" id="ARBA00022448"/>
    </source>
</evidence>
<dbReference type="Pfam" id="PF01545">
    <property type="entry name" value="Cation_efflux"/>
    <property type="match status" value="1"/>
</dbReference>
<dbReference type="InterPro" id="IPR027470">
    <property type="entry name" value="Cation_efflux_CTD"/>
</dbReference>
<keyword evidence="12" id="KW-1185">Reference proteome</keyword>
<feature type="transmembrane region" description="Helical" evidence="8">
    <location>
        <begin position="12"/>
        <end position="32"/>
    </location>
</feature>
<evidence type="ECO:0000313" key="11">
    <source>
        <dbReference type="EMBL" id="MDU9002707.1"/>
    </source>
</evidence>
<dbReference type="Gene3D" id="1.20.1510.10">
    <property type="entry name" value="Cation efflux protein transmembrane domain"/>
    <property type="match status" value="1"/>
</dbReference>
<evidence type="ECO:0000256" key="5">
    <source>
        <dbReference type="ARBA" id="ARBA00022692"/>
    </source>
</evidence>
<keyword evidence="7 8" id="KW-0472">Membrane</keyword>